<dbReference type="PANTHER" id="PTHR30038">
    <property type="entry name" value="ALDEHYDE FERREDOXIN OXIDOREDUCTASE"/>
    <property type="match status" value="1"/>
</dbReference>
<dbReference type="OrthoDB" id="9763894at2"/>
<accession>A0A0L6JRE4</accession>
<dbReference type="InterPro" id="IPR036503">
    <property type="entry name" value="Ald_Fedxn_OxRdtase_N_sf"/>
</dbReference>
<dbReference type="InterPro" id="IPR013984">
    <property type="entry name" value="Ald_Fedxn_OxRdtase_dom2"/>
</dbReference>
<dbReference type="RefSeq" id="WP_036938755.1">
    <property type="nucleotide sequence ID" value="NZ_JQKC01000007.1"/>
</dbReference>
<comment type="caution">
    <text evidence="10">The sequence shown here is derived from an EMBL/GenBank/DDBJ whole genome shotgun (WGS) entry which is preliminary data.</text>
</comment>
<evidence type="ECO:0000256" key="6">
    <source>
        <dbReference type="ARBA" id="ARBA00023004"/>
    </source>
</evidence>
<dbReference type="Gene3D" id="1.10.569.10">
    <property type="entry name" value="Aldehyde Ferredoxin Oxidoreductase Protein, subunit A, domain 2"/>
    <property type="match status" value="1"/>
</dbReference>
<dbReference type="PATRIC" id="fig|398512.5.peg.3866"/>
<proteinExistence type="inferred from homology"/>
<sequence length="583" mass="64934">MIYEKYIKVLYIDLTQKKIRIDHRKDLCDYLGGVGVATKLLEENLKPELDVLDEQQPIILAIGAASTVFPVITKTVAMFRSPLTGELGESYAGGRLAMTLFMAGYDAIVITGKSKSTSYLTISRNNVEFKDARAFAGMSNDKIGRNIREREPGGGKRSIIRIGPAGENLVKYASVCVDTYRHFGRLGLGAVFGSKNLKAITVLGDKNLPIKNFKEYFKVFQEIYQRVTDTEIMSKYHDVGTPINIEPLNAAGALPTKNLKQGVFECGDKISGDTFAKNNLVRKMACTGCPVGCIHIGQYRREFDKGYEYEAVSVGYDYELIFALGSFLGIKSSDEVLQLIEEVEKAGMDAMSAGVVLGWATEALAKKLVNEEQTLVNLAFGNTENYLKAIQYISIRKNEFYSYLGEGVDKASDVYGGKDFAMALGKNEMPGYHTGYGAIVGATVGARHSHLCNGGYSLDQSMKEFDKEKMVNALFEEEKERCMLNSLIICLFARKVYDRKTIISVLNSIGYDLTNDDLTAIGERIYKSKLRIKKSLGFDLKEVKLPKRFFETPSMSGILDEKLTYEMIEMYNNKTEELLAKES</sequence>
<dbReference type="Proteomes" id="UP000036923">
    <property type="component" value="Unassembled WGS sequence"/>
</dbReference>
<keyword evidence="11" id="KW-1185">Reference proteome</keyword>
<keyword evidence="5 10" id="KW-0560">Oxidoreductase</keyword>
<evidence type="ECO:0000256" key="7">
    <source>
        <dbReference type="ARBA" id="ARBA00023014"/>
    </source>
</evidence>
<dbReference type="GO" id="GO:0009055">
    <property type="term" value="F:electron transfer activity"/>
    <property type="evidence" value="ECO:0007669"/>
    <property type="project" value="InterPro"/>
</dbReference>
<dbReference type="SUPFAM" id="SSF56228">
    <property type="entry name" value="Aldehyde ferredoxin oxidoreductase, N-terminal domain"/>
    <property type="match status" value="1"/>
</dbReference>
<dbReference type="InterPro" id="IPR051919">
    <property type="entry name" value="W-dependent_AOR"/>
</dbReference>
<organism evidence="10 11">
    <name type="scientific">Pseudobacteroides cellulosolvens ATCC 35603 = DSM 2933</name>
    <dbReference type="NCBI Taxonomy" id="398512"/>
    <lineage>
        <taxon>Bacteria</taxon>
        <taxon>Bacillati</taxon>
        <taxon>Bacillota</taxon>
        <taxon>Clostridia</taxon>
        <taxon>Eubacteriales</taxon>
        <taxon>Oscillospiraceae</taxon>
        <taxon>Pseudobacteroides</taxon>
    </lineage>
</organism>
<dbReference type="InterPro" id="IPR013985">
    <property type="entry name" value="Ald_Fedxn_OxRdtase_dom3"/>
</dbReference>
<dbReference type="InterPro" id="IPR036021">
    <property type="entry name" value="Tungsten_al_ferr_oxy-like_C"/>
</dbReference>
<dbReference type="AlphaFoldDB" id="A0A0L6JRE4"/>
<dbReference type="InterPro" id="IPR013983">
    <property type="entry name" value="Ald_Fedxn_OxRdtase_N"/>
</dbReference>
<dbReference type="EC" id="1.2.7.5" evidence="10"/>
<dbReference type="SMART" id="SM00790">
    <property type="entry name" value="AFOR_N"/>
    <property type="match status" value="1"/>
</dbReference>
<name>A0A0L6JRE4_9FIRM</name>
<dbReference type="EMBL" id="LGTC01000001">
    <property type="protein sequence ID" value="KNY28416.1"/>
    <property type="molecule type" value="Genomic_DNA"/>
</dbReference>
<reference evidence="11" key="1">
    <citation type="submission" date="2015-07" db="EMBL/GenBank/DDBJ databases">
        <title>Near-Complete Genome Sequence of the Cellulolytic Bacterium Bacteroides (Pseudobacteroides) cellulosolvens ATCC 35603.</title>
        <authorList>
            <person name="Dassa B."/>
            <person name="Utturkar S.M."/>
            <person name="Klingeman D.M."/>
            <person name="Hurt R.A."/>
            <person name="Keller M."/>
            <person name="Xu J."/>
            <person name="Reddy Y.H.K."/>
            <person name="Borovok I."/>
            <person name="Grinberg I.R."/>
            <person name="Lamed R."/>
            <person name="Zhivin O."/>
            <person name="Bayer E.A."/>
            <person name="Brown S.D."/>
        </authorList>
    </citation>
    <scope>NUCLEOTIDE SEQUENCE [LARGE SCALE GENOMIC DNA]</scope>
    <source>
        <strain evidence="11">DSM 2933</strain>
    </source>
</reference>
<evidence type="ECO:0000313" key="11">
    <source>
        <dbReference type="Proteomes" id="UP000036923"/>
    </source>
</evidence>
<evidence type="ECO:0000313" key="10">
    <source>
        <dbReference type="EMBL" id="KNY28416.1"/>
    </source>
</evidence>
<dbReference type="eggNOG" id="COG2414">
    <property type="taxonomic scope" value="Bacteria"/>
</dbReference>
<dbReference type="GO" id="GO:0046872">
    <property type="term" value="F:metal ion binding"/>
    <property type="evidence" value="ECO:0007669"/>
    <property type="project" value="UniProtKB-KW"/>
</dbReference>
<comment type="cofactor">
    <cofactor evidence="1">
        <name>[4Fe-4S] cluster</name>
        <dbReference type="ChEBI" id="CHEBI:49883"/>
    </cofactor>
</comment>
<dbReference type="STRING" id="398512.Bccel_3690"/>
<evidence type="ECO:0000256" key="8">
    <source>
        <dbReference type="ARBA" id="ARBA00049934"/>
    </source>
</evidence>
<gene>
    <name evidence="10" type="ORF">Bccel_3690</name>
</gene>
<dbReference type="Pfam" id="PF01314">
    <property type="entry name" value="AFOR_C"/>
    <property type="match status" value="1"/>
</dbReference>
<evidence type="ECO:0000256" key="2">
    <source>
        <dbReference type="ARBA" id="ARBA00011032"/>
    </source>
</evidence>
<dbReference type="InterPro" id="IPR001203">
    <property type="entry name" value="OxRdtase_Ald_Fedxn_C"/>
</dbReference>
<dbReference type="GO" id="GO:0033726">
    <property type="term" value="F:aldehyde ferredoxin oxidoreductase activity"/>
    <property type="evidence" value="ECO:0007669"/>
    <property type="project" value="UniProtKB-EC"/>
</dbReference>
<dbReference type="SUPFAM" id="SSF48310">
    <property type="entry name" value="Aldehyde ferredoxin oxidoreductase, C-terminal domains"/>
    <property type="match status" value="1"/>
</dbReference>
<evidence type="ECO:0000256" key="3">
    <source>
        <dbReference type="ARBA" id="ARBA00022485"/>
    </source>
</evidence>
<evidence type="ECO:0000259" key="9">
    <source>
        <dbReference type="SMART" id="SM00790"/>
    </source>
</evidence>
<keyword evidence="3" id="KW-0004">4Fe-4S</keyword>
<dbReference type="Gene3D" id="1.10.599.10">
    <property type="entry name" value="Aldehyde Ferredoxin Oxidoreductase Protein, subunit A, domain 3"/>
    <property type="match status" value="1"/>
</dbReference>
<keyword evidence="7" id="KW-0411">Iron-sulfur</keyword>
<keyword evidence="6" id="KW-0408">Iron</keyword>
<comment type="similarity">
    <text evidence="2">Belongs to the AOR/FOR family.</text>
</comment>
<dbReference type="PANTHER" id="PTHR30038:SF8">
    <property type="entry name" value="ALDEHYDE FERREDOXIN OXIDOREDUCTASE"/>
    <property type="match status" value="1"/>
</dbReference>
<dbReference type="Pfam" id="PF02730">
    <property type="entry name" value="AFOR_N"/>
    <property type="match status" value="1"/>
</dbReference>
<evidence type="ECO:0000256" key="5">
    <source>
        <dbReference type="ARBA" id="ARBA00023002"/>
    </source>
</evidence>
<protein>
    <submittedName>
        <fullName evidence="10">Aldehyde ferredoxin oxidoreductase</fullName>
        <ecNumber evidence="10">1.2.7.5</ecNumber>
    </submittedName>
</protein>
<evidence type="ECO:0000256" key="1">
    <source>
        <dbReference type="ARBA" id="ARBA00001966"/>
    </source>
</evidence>
<dbReference type="Gene3D" id="3.60.9.10">
    <property type="entry name" value="Aldehyde ferredoxin oxidoreductase, N-terminal domain"/>
    <property type="match status" value="1"/>
</dbReference>
<evidence type="ECO:0000256" key="4">
    <source>
        <dbReference type="ARBA" id="ARBA00022723"/>
    </source>
</evidence>
<dbReference type="GO" id="GO:0051539">
    <property type="term" value="F:4 iron, 4 sulfur cluster binding"/>
    <property type="evidence" value="ECO:0007669"/>
    <property type="project" value="UniProtKB-KW"/>
</dbReference>
<feature type="domain" description="Aldehyde ferredoxin oxidoreductase N-terminal" evidence="9">
    <location>
        <begin position="6"/>
        <end position="206"/>
    </location>
</feature>
<comment type="cofactor">
    <cofactor evidence="8">
        <name>tungstopterin</name>
        <dbReference type="ChEBI" id="CHEBI:30402"/>
    </cofactor>
</comment>
<keyword evidence="4" id="KW-0479">Metal-binding</keyword>